<keyword evidence="2" id="KW-0808">Transferase</keyword>
<dbReference type="InterPro" id="IPR012341">
    <property type="entry name" value="6hp_glycosidase-like_sf"/>
</dbReference>
<evidence type="ECO:0000313" key="9">
    <source>
        <dbReference type="Proteomes" id="UP000266313"/>
    </source>
</evidence>
<evidence type="ECO:0000259" key="5">
    <source>
        <dbReference type="Pfam" id="PF21250"/>
    </source>
</evidence>
<dbReference type="AlphaFoldDB" id="A0A250KYN6"/>
<dbReference type="Pfam" id="PF21270">
    <property type="entry name" value="SOGP_4th"/>
    <property type="match status" value="1"/>
</dbReference>
<evidence type="ECO:0000256" key="1">
    <source>
        <dbReference type="ARBA" id="ARBA00022676"/>
    </source>
</evidence>
<evidence type="ECO:0000313" key="8">
    <source>
        <dbReference type="EMBL" id="BBA34899.1"/>
    </source>
</evidence>
<feature type="domain" description="Glycoside phosphorylase super sandwich" evidence="5">
    <location>
        <begin position="322"/>
        <end position="565"/>
    </location>
</feature>
<feature type="domain" description="SOGP N-terminal" evidence="7">
    <location>
        <begin position="25"/>
        <end position="250"/>
    </location>
</feature>
<evidence type="ECO:0000259" key="7">
    <source>
        <dbReference type="Pfam" id="PF21958"/>
    </source>
</evidence>
<keyword evidence="9" id="KW-1185">Reference proteome</keyword>
<dbReference type="InterPro" id="IPR052047">
    <property type="entry name" value="GH94_Enzymes"/>
</dbReference>
<dbReference type="PANTHER" id="PTHR37469">
    <property type="entry name" value="CELLOBIONIC ACID PHOSPHORYLASE-RELATED"/>
    <property type="match status" value="1"/>
</dbReference>
<dbReference type="EMBL" id="AP017928">
    <property type="protein sequence ID" value="BBA34899.1"/>
    <property type="molecule type" value="Genomic_DNA"/>
</dbReference>
<dbReference type="SUPFAM" id="SSF48208">
    <property type="entry name" value="Six-hairpin glycosidases"/>
    <property type="match status" value="1"/>
</dbReference>
<dbReference type="KEGG" id="mmai:sS8_2956"/>
<dbReference type="Pfam" id="PF21958">
    <property type="entry name" value="SOGP_N"/>
    <property type="match status" value="1"/>
</dbReference>
<proteinExistence type="predicted"/>
<feature type="region of interest" description="Disordered" evidence="3">
    <location>
        <begin position="1"/>
        <end position="23"/>
    </location>
</feature>
<evidence type="ECO:0000256" key="3">
    <source>
        <dbReference type="SAM" id="MobiDB-lite"/>
    </source>
</evidence>
<dbReference type="Gene3D" id="1.50.10.10">
    <property type="match status" value="1"/>
</dbReference>
<dbReference type="InterPro" id="IPR048771">
    <property type="entry name" value="SOGP_2nd"/>
</dbReference>
<dbReference type="RefSeq" id="WP_119630207.1">
    <property type="nucleotide sequence ID" value="NZ_AP017928.1"/>
</dbReference>
<dbReference type="InterPro" id="IPR008928">
    <property type="entry name" value="6-hairpin_glycosidase_sf"/>
</dbReference>
<gene>
    <name evidence="8" type="ORF">sS8_2956</name>
</gene>
<feature type="domain" description="Glycosyl hydrolase 94 catalytic" evidence="4">
    <location>
        <begin position="703"/>
        <end position="972"/>
    </location>
</feature>
<dbReference type="GO" id="GO:0016757">
    <property type="term" value="F:glycosyltransferase activity"/>
    <property type="evidence" value="ECO:0007669"/>
    <property type="project" value="UniProtKB-KW"/>
</dbReference>
<name>A0A250KYN6_9GAMM</name>
<keyword evidence="1" id="KW-0328">Glycosyltransferase</keyword>
<dbReference type="InterPro" id="IPR053831">
    <property type="entry name" value="SOGP_N"/>
</dbReference>
<accession>A0A250KYN6</accession>
<dbReference type="InterPro" id="IPR037018">
    <property type="entry name" value="GH65_N"/>
</dbReference>
<dbReference type="GO" id="GO:0005975">
    <property type="term" value="P:carbohydrate metabolic process"/>
    <property type="evidence" value="ECO:0007669"/>
    <property type="project" value="InterPro"/>
</dbReference>
<dbReference type="InterPro" id="IPR048773">
    <property type="entry name" value="SOGP_C"/>
</dbReference>
<protein>
    <submittedName>
        <fullName evidence="8">Uncharacterized protein</fullName>
    </submittedName>
</protein>
<dbReference type="Pfam" id="PF21250">
    <property type="entry name" value="SOGP_2nd"/>
    <property type="match status" value="1"/>
</dbReference>
<evidence type="ECO:0000256" key="2">
    <source>
        <dbReference type="ARBA" id="ARBA00022679"/>
    </source>
</evidence>
<dbReference type="Gene3D" id="2.70.98.40">
    <property type="entry name" value="Glycoside hydrolase, family 65, N-terminal domain"/>
    <property type="match status" value="1"/>
</dbReference>
<dbReference type="InterPro" id="IPR033432">
    <property type="entry name" value="GH94_catalytic"/>
</dbReference>
<sequence>MTNPPSPSPMESSRLESPSGLSVQMNANGSIRRMDHKDILVNLFLGNELEGGPANLYLRSSGETVETVPLLGPRSPAAFRHDRRGLVASGAWRDIRFTVALVLAESAPAWFWHVRLENTGRAPRTVELIHTQDLALAHYGAVRLNEYYVSQYLDHSPLIHPERGIVLASRQNLPMGGRNPWTIVGSLRRGVSYATDALQVHGLATRAGLLPGGPAEALPGCRRQHEHAMAAIQDASLRLEPGAAEMLGFFGGFREDHPAATSDADLICVDQILSLPEAIYPHHPSPLPAGEGVRSATLFSNAALLDALELTEADLADLFGSERREEEIVDGALLSFFAGCRLHVVLKAKELKVLRPHGHILRTGSGLTPDEAGLTSTVWMAGVFHSMVTQGHVSINRFLSTTHTYLSLFRSHGQRIFVEMAGAWRLLDVPSAFEISPEGCRWIYKHDDGLIEVRSLALTDRHELNLAVAVLSGEPVRCLVSSHVAVNGDDGAEAIPVRYERDEQGVFVHPIGESDVGRRFPDGGFRIDALPGTDLERVGGDELLFADGRSRNQPFLCLVTAPATEIGFRITGRLIGAAETAGGKTDADRYWTEAVAAVRIAPPVGSPLAGQAARLADILPWFAHNALVHYLSPRGLEQYSGGGWGTRDVTQGPLEMLLALGRFEPLRDLLIRVFKAQNADGDWPQWFMFFDRERNIRPADSHGDIVFWPILALAQYLSATENASLLEEPVPFFHPEGDGRAEWTALWQHVERALAVISARTIPGTRLAAYGHGDWNDALQPVDSRMRERLCSAWTVTLHYQTLTTLAQALRRLGRSERAADFDTMAENVLADFQRLLLVDGLLAGFAYFRNDGSVDYLLHPRDRTTSLSYSLLPMIHAIINGMLTPAQAETHLACIREHLLAPDGARLFDRPMAYRGGPQRIFQRAESSSFFGREIGLMYTHAHLRYAEALARYGDAEGFFEALCKVNPIGLRALVPAATLRQSNCYYSSSDAVFADRYQAGTEYDRVLCGEIPLEGGWRVYSSGAGIGLSLILRGFLGLRREAHRLVIDPVMPKSLDGLRIETQLLGRPIEVVYRVDRSGCGPTLVTLNGTDLPFTRGTNPYRLGSAEIPMTAVSERLADGNNRLTVRIN</sequence>
<dbReference type="Proteomes" id="UP000266313">
    <property type="component" value="Chromosome"/>
</dbReference>
<feature type="domain" description="Glycoside phosphorylase C-terminal" evidence="6">
    <location>
        <begin position="1039"/>
        <end position="1111"/>
    </location>
</feature>
<dbReference type="Pfam" id="PF17167">
    <property type="entry name" value="Glyco_hydro_94"/>
    <property type="match status" value="1"/>
</dbReference>
<dbReference type="PANTHER" id="PTHR37469:SF2">
    <property type="entry name" value="CELLOBIONIC ACID PHOSPHORYLASE"/>
    <property type="match status" value="1"/>
</dbReference>
<evidence type="ECO:0000259" key="4">
    <source>
        <dbReference type="Pfam" id="PF17167"/>
    </source>
</evidence>
<organism evidence="8 9">
    <name type="scientific">Methylocaldum marinum</name>
    <dbReference type="NCBI Taxonomy" id="1432792"/>
    <lineage>
        <taxon>Bacteria</taxon>
        <taxon>Pseudomonadati</taxon>
        <taxon>Pseudomonadota</taxon>
        <taxon>Gammaproteobacteria</taxon>
        <taxon>Methylococcales</taxon>
        <taxon>Methylococcaceae</taxon>
        <taxon>Methylocaldum</taxon>
    </lineage>
</organism>
<dbReference type="OrthoDB" id="9769991at2"/>
<feature type="compositionally biased region" description="Polar residues" evidence="3">
    <location>
        <begin position="9"/>
        <end position="23"/>
    </location>
</feature>
<reference evidence="8 9" key="1">
    <citation type="submission" date="2016-12" db="EMBL/GenBank/DDBJ databases">
        <title>Genome sequencing of Methylocaldum marinum.</title>
        <authorList>
            <person name="Takeuchi M."/>
            <person name="Kamagata Y."/>
            <person name="Hiraoka S."/>
            <person name="Oshima K."/>
            <person name="Hattori M."/>
            <person name="Iwasaki W."/>
        </authorList>
    </citation>
    <scope>NUCLEOTIDE SEQUENCE [LARGE SCALE GENOMIC DNA]</scope>
    <source>
        <strain evidence="8 9">S8</strain>
    </source>
</reference>
<evidence type="ECO:0000259" key="6">
    <source>
        <dbReference type="Pfam" id="PF21270"/>
    </source>
</evidence>